<evidence type="ECO:0000313" key="2">
    <source>
        <dbReference type="EnsemblPlants" id="Kaladp0009s0040.1.v1.1.CDS.1"/>
    </source>
</evidence>
<keyword evidence="1" id="KW-1133">Transmembrane helix</keyword>
<organism evidence="2 3">
    <name type="scientific">Kalanchoe fedtschenkoi</name>
    <name type="common">Lavender scallops</name>
    <name type="synonym">South American air plant</name>
    <dbReference type="NCBI Taxonomy" id="63787"/>
    <lineage>
        <taxon>Eukaryota</taxon>
        <taxon>Viridiplantae</taxon>
        <taxon>Streptophyta</taxon>
        <taxon>Embryophyta</taxon>
        <taxon>Tracheophyta</taxon>
        <taxon>Spermatophyta</taxon>
        <taxon>Magnoliopsida</taxon>
        <taxon>eudicotyledons</taxon>
        <taxon>Gunneridae</taxon>
        <taxon>Pentapetalae</taxon>
        <taxon>Saxifragales</taxon>
        <taxon>Crassulaceae</taxon>
        <taxon>Kalanchoe</taxon>
    </lineage>
</organism>
<protein>
    <submittedName>
        <fullName evidence="2">Uncharacterized protein</fullName>
    </submittedName>
</protein>
<keyword evidence="3" id="KW-1185">Reference proteome</keyword>
<reference evidence="2" key="1">
    <citation type="submission" date="2021-01" db="UniProtKB">
        <authorList>
            <consortium name="EnsemblPlants"/>
        </authorList>
    </citation>
    <scope>IDENTIFICATION</scope>
</reference>
<feature type="transmembrane region" description="Helical" evidence="1">
    <location>
        <begin position="38"/>
        <end position="62"/>
    </location>
</feature>
<accession>A0A7N0RET0</accession>
<evidence type="ECO:0000313" key="3">
    <source>
        <dbReference type="Proteomes" id="UP000594263"/>
    </source>
</evidence>
<sequence>MIYAYPVNYIQCVQVKWLARQELVCLIKLVEMIEIASCLVIILFSTFVAHHNIILIFLMHLASSAELNYDIYNPVCAKKLIFQILQHTIMKCSISLKQKR</sequence>
<proteinExistence type="predicted"/>
<keyword evidence="1" id="KW-0812">Transmembrane</keyword>
<keyword evidence="1" id="KW-0472">Membrane</keyword>
<name>A0A7N0RET0_KALFE</name>
<dbReference type="AlphaFoldDB" id="A0A7N0RET0"/>
<dbReference type="EnsemblPlants" id="Kaladp0009s0040.1.v1.1">
    <property type="protein sequence ID" value="Kaladp0009s0040.1.v1.1.CDS.1"/>
    <property type="gene ID" value="Kaladp0009s0040.v1.1"/>
</dbReference>
<evidence type="ECO:0000256" key="1">
    <source>
        <dbReference type="SAM" id="Phobius"/>
    </source>
</evidence>
<dbReference type="Proteomes" id="UP000594263">
    <property type="component" value="Unplaced"/>
</dbReference>
<dbReference type="Gramene" id="Kaladp0009s0040.1.v1.1">
    <property type="protein sequence ID" value="Kaladp0009s0040.1.v1.1.CDS.1"/>
    <property type="gene ID" value="Kaladp0009s0040.v1.1"/>
</dbReference>